<proteinExistence type="inferred from homology"/>
<dbReference type="Proteomes" id="UP000499080">
    <property type="component" value="Unassembled WGS sequence"/>
</dbReference>
<dbReference type="GO" id="GO:0030286">
    <property type="term" value="C:dynein complex"/>
    <property type="evidence" value="ECO:0007669"/>
    <property type="project" value="UniProtKB-KW"/>
</dbReference>
<dbReference type="PANTHER" id="PTHR13183">
    <property type="entry name" value="AXONEMAL INNER ARM DYNEIN LIGHT CHAIN 28"/>
    <property type="match status" value="1"/>
</dbReference>
<name>A0A4Y2RN98_ARAVE</name>
<keyword evidence="3" id="KW-0505">Motor protein</keyword>
<dbReference type="PANTHER" id="PTHR13183:SF0">
    <property type="entry name" value="AXONEMAL DYNEIN LIGHT INTERMEDIATE POLYPEPTIDE 1"/>
    <property type="match status" value="1"/>
</dbReference>
<sequence>MFPTTLVQYGSPRKAVRHSTKEDIEAQRQRGAKIVPVNTDEQIEMGSTELLDVLLPPRAAEEEGQYWYQCVSRAPGTSSDLLRLQEQLDAELLRKGAREIGICPIRSELYEQCFEELIRQEVVACPERGRLLRMVQLEARLSLSAAISCYESAVAYGIKKKLMATKEVSRLTEEVTQLLTRLSELEVDQQNLEYRAPKLKEIGEAREEEIQQNFHNEEAQIEKENEALVSQIMESIEVRIETEE</sequence>
<evidence type="ECO:0000256" key="5">
    <source>
        <dbReference type="SAM" id="Coils"/>
    </source>
</evidence>
<evidence type="ECO:0000256" key="2">
    <source>
        <dbReference type="ARBA" id="ARBA00023054"/>
    </source>
</evidence>
<keyword evidence="1" id="KW-0243">Dynein</keyword>
<dbReference type="GO" id="GO:0045504">
    <property type="term" value="F:dynein heavy chain binding"/>
    <property type="evidence" value="ECO:0007669"/>
    <property type="project" value="TreeGrafter"/>
</dbReference>
<feature type="coiled-coil region" evidence="5">
    <location>
        <begin position="168"/>
        <end position="227"/>
    </location>
</feature>
<dbReference type="InterPro" id="IPR019347">
    <property type="entry name" value="Axonemal_dynein_light_chain"/>
</dbReference>
<protein>
    <submittedName>
        <fullName evidence="6">Inner dynein arm light chain, axonemal</fullName>
    </submittedName>
</protein>
<dbReference type="EMBL" id="BGPR01017782">
    <property type="protein sequence ID" value="GBN77277.1"/>
    <property type="molecule type" value="Genomic_DNA"/>
</dbReference>
<keyword evidence="2 5" id="KW-0175">Coiled coil</keyword>
<evidence type="ECO:0000313" key="7">
    <source>
        <dbReference type="Proteomes" id="UP000499080"/>
    </source>
</evidence>
<dbReference type="GO" id="GO:0005930">
    <property type="term" value="C:axoneme"/>
    <property type="evidence" value="ECO:0007669"/>
    <property type="project" value="TreeGrafter"/>
</dbReference>
<gene>
    <name evidence="6" type="primary">IDLC_2</name>
    <name evidence="6" type="ORF">AVEN_168099_1</name>
</gene>
<evidence type="ECO:0000256" key="4">
    <source>
        <dbReference type="ARBA" id="ARBA00038114"/>
    </source>
</evidence>
<accession>A0A4Y2RN98</accession>
<keyword evidence="7" id="KW-1185">Reference proteome</keyword>
<comment type="similarity">
    <text evidence="4">Belongs to the inner dynein arm light chain family.</text>
</comment>
<comment type="caution">
    <text evidence="6">The sequence shown here is derived from an EMBL/GenBank/DDBJ whole genome shotgun (WGS) entry which is preliminary data.</text>
</comment>
<organism evidence="6 7">
    <name type="scientific">Araneus ventricosus</name>
    <name type="common">Orbweaver spider</name>
    <name type="synonym">Epeira ventricosa</name>
    <dbReference type="NCBI Taxonomy" id="182803"/>
    <lineage>
        <taxon>Eukaryota</taxon>
        <taxon>Metazoa</taxon>
        <taxon>Ecdysozoa</taxon>
        <taxon>Arthropoda</taxon>
        <taxon>Chelicerata</taxon>
        <taxon>Arachnida</taxon>
        <taxon>Araneae</taxon>
        <taxon>Araneomorphae</taxon>
        <taxon>Entelegynae</taxon>
        <taxon>Araneoidea</taxon>
        <taxon>Araneidae</taxon>
        <taxon>Araneus</taxon>
    </lineage>
</organism>
<dbReference type="OrthoDB" id="273640at2759"/>
<dbReference type="AlphaFoldDB" id="A0A4Y2RN98"/>
<dbReference type="Pfam" id="PF10211">
    <property type="entry name" value="Ax_dynein_light"/>
    <property type="match status" value="1"/>
</dbReference>
<evidence type="ECO:0000256" key="3">
    <source>
        <dbReference type="ARBA" id="ARBA00023175"/>
    </source>
</evidence>
<reference evidence="6 7" key="1">
    <citation type="journal article" date="2019" name="Sci. Rep.">
        <title>Orb-weaving spider Araneus ventricosus genome elucidates the spidroin gene catalogue.</title>
        <authorList>
            <person name="Kono N."/>
            <person name="Nakamura H."/>
            <person name="Ohtoshi R."/>
            <person name="Moran D.A.P."/>
            <person name="Shinohara A."/>
            <person name="Yoshida Y."/>
            <person name="Fujiwara M."/>
            <person name="Mori M."/>
            <person name="Tomita M."/>
            <person name="Arakawa K."/>
        </authorList>
    </citation>
    <scope>NUCLEOTIDE SEQUENCE [LARGE SCALE GENOMIC DNA]</scope>
</reference>
<evidence type="ECO:0000313" key="6">
    <source>
        <dbReference type="EMBL" id="GBN77277.1"/>
    </source>
</evidence>
<evidence type="ECO:0000256" key="1">
    <source>
        <dbReference type="ARBA" id="ARBA00023017"/>
    </source>
</evidence>